<evidence type="ECO:0000256" key="1">
    <source>
        <dbReference type="ARBA" id="ARBA00004123"/>
    </source>
</evidence>
<evidence type="ECO:0000259" key="12">
    <source>
        <dbReference type="PROSITE" id="PS50878"/>
    </source>
</evidence>
<evidence type="ECO:0000256" key="8">
    <source>
        <dbReference type="ARBA" id="ARBA00080225"/>
    </source>
</evidence>
<keyword evidence="4" id="KW-0963">Cytoplasm</keyword>
<feature type="domain" description="SH3" evidence="11">
    <location>
        <begin position="488"/>
        <end position="553"/>
    </location>
</feature>
<dbReference type="InterPro" id="IPR015940">
    <property type="entry name" value="UBA"/>
</dbReference>
<comment type="subcellular location">
    <subcellularLocation>
        <location evidence="2">Cytoplasm</location>
    </subcellularLocation>
    <subcellularLocation>
        <location evidence="1">Nucleus</location>
    </subcellularLocation>
</comment>
<evidence type="ECO:0000256" key="7">
    <source>
        <dbReference type="ARBA" id="ARBA00072508"/>
    </source>
</evidence>
<dbReference type="Proteomes" id="UP001623348">
    <property type="component" value="Unassembled WGS sequence"/>
</dbReference>
<evidence type="ECO:0000256" key="2">
    <source>
        <dbReference type="ARBA" id="ARBA00004496"/>
    </source>
</evidence>
<dbReference type="GO" id="GO:0005634">
    <property type="term" value="C:nucleus"/>
    <property type="evidence" value="ECO:0007669"/>
    <property type="project" value="UniProtKB-SubCell"/>
</dbReference>
<evidence type="ECO:0000313" key="14">
    <source>
        <dbReference type="Proteomes" id="UP001623348"/>
    </source>
</evidence>
<evidence type="ECO:0000256" key="3">
    <source>
        <dbReference type="ARBA" id="ARBA00022443"/>
    </source>
</evidence>
<evidence type="ECO:0000256" key="10">
    <source>
        <dbReference type="PROSITE-ProRule" id="PRU00192"/>
    </source>
</evidence>
<dbReference type="InterPro" id="IPR036028">
    <property type="entry name" value="SH3-like_dom_sf"/>
</dbReference>
<comment type="subunit">
    <text evidence="6">Homodimer or homooligomer. Interacts with CBL. Part of a complex containing CBL and activated EGFR. Interacts with ubiquitin and with mono-ubiquitinated proteins. Interacts with dynamin.</text>
</comment>
<dbReference type="SMART" id="SM00326">
    <property type="entry name" value="SH3"/>
    <property type="match status" value="1"/>
</dbReference>
<dbReference type="AlphaFoldDB" id="A0ABC9VYW5"/>
<dbReference type="Pfam" id="PF22562">
    <property type="entry name" value="UBA_7"/>
    <property type="match status" value="1"/>
</dbReference>
<keyword evidence="5" id="KW-0539">Nucleus</keyword>
<comment type="caution">
    <text evidence="13">The sequence shown here is derived from an EMBL/GenBank/DDBJ whole genome shotgun (WGS) entry which is preliminary data.</text>
</comment>
<dbReference type="Gene3D" id="1.10.8.10">
    <property type="entry name" value="DNA helicase RuvA subunit, C-terminal domain"/>
    <property type="match status" value="1"/>
</dbReference>
<dbReference type="SUPFAM" id="SSF50044">
    <property type="entry name" value="SH3-domain"/>
    <property type="match status" value="1"/>
</dbReference>
<dbReference type="InterPro" id="IPR000477">
    <property type="entry name" value="RT_dom"/>
</dbReference>
<evidence type="ECO:0000256" key="9">
    <source>
        <dbReference type="ARBA" id="ARBA00081840"/>
    </source>
</evidence>
<dbReference type="PROSITE" id="PS50002">
    <property type="entry name" value="SH3"/>
    <property type="match status" value="1"/>
</dbReference>
<reference evidence="13 14" key="1">
    <citation type="submission" date="2024-06" db="EMBL/GenBank/DDBJ databases">
        <title>The draft genome of Grus japonensis, version 3.</title>
        <authorList>
            <person name="Nabeshima K."/>
            <person name="Suzuki S."/>
            <person name="Onuma M."/>
        </authorList>
    </citation>
    <scope>NUCLEOTIDE SEQUENCE [LARGE SCALE GENOMIC DNA]</scope>
    <source>
        <strain evidence="13 14">451A</strain>
    </source>
</reference>
<dbReference type="SUPFAM" id="SSF53254">
    <property type="entry name" value="Phosphoglycerate mutase-like"/>
    <property type="match status" value="1"/>
</dbReference>
<keyword evidence="14" id="KW-1185">Reference proteome</keyword>
<feature type="domain" description="Reverse transcriptase" evidence="12">
    <location>
        <begin position="1"/>
        <end position="221"/>
    </location>
</feature>
<protein>
    <recommendedName>
        <fullName evidence="7">Ubiquitin-associated and SH3 domain-containing protein A</fullName>
    </recommendedName>
    <alternativeName>
        <fullName evidence="9">Suppressor of T-cell receptor signaling 2</fullName>
    </alternativeName>
    <alternativeName>
        <fullName evidence="8">T-cell ubiquitin ligand 1</fullName>
    </alternativeName>
</protein>
<dbReference type="EMBL" id="BAAFJT010000001">
    <property type="protein sequence ID" value="GAB0178276.1"/>
    <property type="molecule type" value="Genomic_DNA"/>
</dbReference>
<dbReference type="InterPro" id="IPR001452">
    <property type="entry name" value="SH3_domain"/>
</dbReference>
<dbReference type="FunFam" id="3.40.50.1240:FF:000016">
    <property type="entry name" value="Ubiquitin-associated and SH3 domain-containing protein A"/>
    <property type="match status" value="1"/>
</dbReference>
<dbReference type="GO" id="GO:0005737">
    <property type="term" value="C:cytoplasm"/>
    <property type="evidence" value="ECO:0007669"/>
    <property type="project" value="UniProtKB-SubCell"/>
</dbReference>
<dbReference type="CDD" id="cd07067">
    <property type="entry name" value="HP_PGM_like"/>
    <property type="match status" value="1"/>
</dbReference>
<dbReference type="FunFam" id="2.30.30.40:FF:000052">
    <property type="entry name" value="Ubiquitin-associated and SH3 domain-containing protein B"/>
    <property type="match status" value="1"/>
</dbReference>
<accession>A0ABC9VYW5</accession>
<dbReference type="PANTHER" id="PTHR33332">
    <property type="entry name" value="REVERSE TRANSCRIPTASE DOMAIN-CONTAINING PROTEIN"/>
    <property type="match status" value="1"/>
</dbReference>
<dbReference type="PROSITE" id="PS50878">
    <property type="entry name" value="RT_POL"/>
    <property type="match status" value="1"/>
</dbReference>
<organism evidence="13 14">
    <name type="scientific">Grus japonensis</name>
    <name type="common">Japanese crane</name>
    <name type="synonym">Red-crowned crane</name>
    <dbReference type="NCBI Taxonomy" id="30415"/>
    <lineage>
        <taxon>Eukaryota</taxon>
        <taxon>Metazoa</taxon>
        <taxon>Chordata</taxon>
        <taxon>Craniata</taxon>
        <taxon>Vertebrata</taxon>
        <taxon>Euteleostomi</taxon>
        <taxon>Archelosauria</taxon>
        <taxon>Archosauria</taxon>
        <taxon>Dinosauria</taxon>
        <taxon>Saurischia</taxon>
        <taxon>Theropoda</taxon>
        <taxon>Coelurosauria</taxon>
        <taxon>Aves</taxon>
        <taxon>Neognathae</taxon>
        <taxon>Neoaves</taxon>
        <taxon>Gruiformes</taxon>
        <taxon>Gruidae</taxon>
        <taxon>Grus</taxon>
    </lineage>
</organism>
<dbReference type="Gene3D" id="2.30.30.40">
    <property type="entry name" value="SH3 Domains"/>
    <property type="match status" value="1"/>
</dbReference>
<dbReference type="Pfam" id="PF00078">
    <property type="entry name" value="RVT_1"/>
    <property type="match status" value="1"/>
</dbReference>
<proteinExistence type="predicted"/>
<dbReference type="Pfam" id="PF14604">
    <property type="entry name" value="SH3_9"/>
    <property type="match status" value="1"/>
</dbReference>
<evidence type="ECO:0000259" key="11">
    <source>
        <dbReference type="PROSITE" id="PS50002"/>
    </source>
</evidence>
<dbReference type="SUPFAM" id="SSF56672">
    <property type="entry name" value="DNA/RNA polymerases"/>
    <property type="match status" value="1"/>
</dbReference>
<evidence type="ECO:0000256" key="4">
    <source>
        <dbReference type="ARBA" id="ARBA00022490"/>
    </source>
</evidence>
<keyword evidence="3 10" id="KW-0728">SH3 domain</keyword>
<dbReference type="InterPro" id="IPR043502">
    <property type="entry name" value="DNA/RNA_pol_sf"/>
</dbReference>
<dbReference type="Pfam" id="PF00300">
    <property type="entry name" value="His_Phos_1"/>
    <property type="match status" value="1"/>
</dbReference>
<evidence type="ECO:0000256" key="5">
    <source>
        <dbReference type="ARBA" id="ARBA00023242"/>
    </source>
</evidence>
<evidence type="ECO:0000313" key="13">
    <source>
        <dbReference type="EMBL" id="GAB0178276.1"/>
    </source>
</evidence>
<dbReference type="InterPro" id="IPR029033">
    <property type="entry name" value="His_PPase_superfam"/>
</dbReference>
<gene>
    <name evidence="13" type="ORF">GRJ2_000292900</name>
</gene>
<name>A0ABC9VYW5_GRUJA</name>
<sequence>MEQTLLETMLRHMENKEVIGDSQHGFTRGKSCLTNLVTFYDGVTASVDKGRATDIIYLDLCKAFDTVPHNILVSKLERHGFDGRTTWWIRNWLDGHSQRVVANGSMCKWRTVTSGVPQGSVLGPALFNIFVGNMDSGIECTLSKFADDTKLCGVVDTLEGRDAIQRDLDRLERWARANRMKFNKAKCKVLHVGWRNPKHDYRLGKEWIESSPEEKDLGVLIDEKLNMSRQCALAAQKANRVLGCIKRGVTSRSREVILPLYSALVRPHLEYCVQLWGPQYRRDMELLEQKALAATGQKTIEDAAKWLHSHCNDPSLDDPIPQEYALYLCPTGRLHNHLQEFWKESKRQCGKNRAHEVFPHITLCDFFTCEDQKVELLYDTLKRVGDSFSQSFPPFISLSLHSSTSYLGFFIGDSHANILKEFALAFSSEASALADCHVKPCLKQLHLTLAHKFYPHHQKTLEQLAKCINPGETCQWVAALYSRDMRFVHYQTLRALFQYKPQNIDELMINVGDFVYVDPTQQSDVSEGWVIGTSHRTGCRGFLPENYTERANESDTWVKHREYTFLTASRSFTQTENEHHEKLNGEVHNPSMSRNVTNVLSLQLPQNATLRRGVLVMRHGERVDQVFGKSWLQQCLTTDGKYYRADLNFPSTLPKRKDSMKHFEYDPPLSCCGVFQSKLIGEALLDQEVTVSYVYSSPALRCVQTAQHVLQGLKLDQKVKIRVEPGLFEWTKWEASRAIPNFMTVTELAEASYKIDTSYRGNFPLSSLVPSESYEEYVSRSSAVIKQIITACPSKGVILIVGHGSSLASFTRPLIGLPARDSSDFAQVVRKIPSLGMCFCEELKENNKWQMVNPPVKTLTHGANAAFNWRNGIVED</sequence>
<evidence type="ECO:0000256" key="6">
    <source>
        <dbReference type="ARBA" id="ARBA00065863"/>
    </source>
</evidence>
<dbReference type="Gene3D" id="3.40.50.1240">
    <property type="entry name" value="Phosphoglycerate mutase-like"/>
    <property type="match status" value="1"/>
</dbReference>
<dbReference type="CDD" id="cd01650">
    <property type="entry name" value="RT_nLTR_like"/>
    <property type="match status" value="1"/>
</dbReference>
<dbReference type="InterPro" id="IPR013078">
    <property type="entry name" value="His_Pase_superF_clade-1"/>
</dbReference>